<reference evidence="7" key="1">
    <citation type="submission" date="2020-10" db="EMBL/GenBank/DDBJ databases">
        <authorList>
            <person name="Gilroy R."/>
        </authorList>
    </citation>
    <scope>NUCLEOTIDE SEQUENCE</scope>
    <source>
        <strain evidence="7">2889</strain>
    </source>
</reference>
<evidence type="ECO:0000256" key="1">
    <source>
        <dbReference type="ARBA" id="ARBA00005417"/>
    </source>
</evidence>
<sequence>METSVVASLVSKSFGHGNHRVQALDGVSLRIGRGELFGIIGPDGSGKTTLFRILASLMLPDKGRAYIEDFDTVSQYRDIRKIIGYMPGRFSLYQDLSVEENLKFFATLFGSDIEKSYPNIRPIYRYLEPFKTRKAGKLSGGMKQKLALCCALIHNPKVLLLDEPTTGVDPVSRLEFWEMLDLLKAQGITVIASTPYMNEAMRCQRLCFLQNGKVVGCDTPENIRKAFPFKVFSVKSADKFRLLGDLRNFPACHACYPFGAYHHFYYKEGTIRMEELESYLASLQHEEIKIKESEPTIEDCFMELMSQGGEHGN</sequence>
<protein>
    <submittedName>
        <fullName evidence="7">ABC transporter ATP-binding protein</fullName>
    </submittedName>
</protein>
<dbReference type="InterPro" id="IPR003593">
    <property type="entry name" value="AAA+_ATPase"/>
</dbReference>
<dbReference type="Pfam" id="PF00005">
    <property type="entry name" value="ABC_tran"/>
    <property type="match status" value="1"/>
</dbReference>
<dbReference type="GO" id="GO:0005524">
    <property type="term" value="F:ATP binding"/>
    <property type="evidence" value="ECO:0007669"/>
    <property type="project" value="UniProtKB-KW"/>
</dbReference>
<evidence type="ECO:0000256" key="3">
    <source>
        <dbReference type="ARBA" id="ARBA00022458"/>
    </source>
</evidence>
<dbReference type="SMART" id="SM00382">
    <property type="entry name" value="AAA"/>
    <property type="match status" value="1"/>
</dbReference>
<evidence type="ECO:0000259" key="6">
    <source>
        <dbReference type="PROSITE" id="PS50893"/>
    </source>
</evidence>
<evidence type="ECO:0000313" key="8">
    <source>
        <dbReference type="Proteomes" id="UP000823612"/>
    </source>
</evidence>
<keyword evidence="2" id="KW-0813">Transport</keyword>
<dbReference type="AlphaFoldDB" id="A0A9D9DRB0"/>
<keyword evidence="4" id="KW-0547">Nucleotide-binding</keyword>
<accession>A0A9D9DRB0</accession>
<dbReference type="CDD" id="cd03230">
    <property type="entry name" value="ABC_DR_subfamily_A"/>
    <property type="match status" value="1"/>
</dbReference>
<evidence type="ECO:0000313" key="7">
    <source>
        <dbReference type="EMBL" id="MBO8432198.1"/>
    </source>
</evidence>
<name>A0A9D9DRB0_9BACT</name>
<gene>
    <name evidence="7" type="ORF">IAB08_02740</name>
</gene>
<keyword evidence="3" id="KW-0536">Nodulation</keyword>
<proteinExistence type="inferred from homology"/>
<dbReference type="PROSITE" id="PS50893">
    <property type="entry name" value="ABC_TRANSPORTER_2"/>
    <property type="match status" value="1"/>
</dbReference>
<evidence type="ECO:0000256" key="2">
    <source>
        <dbReference type="ARBA" id="ARBA00022448"/>
    </source>
</evidence>
<organism evidence="7 8">
    <name type="scientific">Candidatus Pullibacteroides excrementavium</name>
    <dbReference type="NCBI Taxonomy" id="2840905"/>
    <lineage>
        <taxon>Bacteria</taxon>
        <taxon>Pseudomonadati</taxon>
        <taxon>Bacteroidota</taxon>
        <taxon>Bacteroidia</taxon>
        <taxon>Bacteroidales</taxon>
        <taxon>Candidatus Pullibacteroides</taxon>
    </lineage>
</organism>
<reference evidence="7" key="2">
    <citation type="journal article" date="2021" name="PeerJ">
        <title>Extensive microbial diversity within the chicken gut microbiome revealed by metagenomics and culture.</title>
        <authorList>
            <person name="Gilroy R."/>
            <person name="Ravi A."/>
            <person name="Getino M."/>
            <person name="Pursley I."/>
            <person name="Horton D.L."/>
            <person name="Alikhan N.F."/>
            <person name="Baker D."/>
            <person name="Gharbi K."/>
            <person name="Hall N."/>
            <person name="Watson M."/>
            <person name="Adriaenssens E.M."/>
            <person name="Foster-Nyarko E."/>
            <person name="Jarju S."/>
            <person name="Secka A."/>
            <person name="Antonio M."/>
            <person name="Oren A."/>
            <person name="Chaudhuri R.R."/>
            <person name="La Ragione R."/>
            <person name="Hildebrand F."/>
            <person name="Pallen M.J."/>
        </authorList>
    </citation>
    <scope>NUCLEOTIDE SEQUENCE</scope>
    <source>
        <strain evidence="7">2889</strain>
    </source>
</reference>
<dbReference type="Proteomes" id="UP000823612">
    <property type="component" value="Unassembled WGS sequence"/>
</dbReference>
<dbReference type="InterPro" id="IPR003439">
    <property type="entry name" value="ABC_transporter-like_ATP-bd"/>
</dbReference>
<comment type="similarity">
    <text evidence="1">Belongs to the ABC transporter superfamily.</text>
</comment>
<dbReference type="PANTHER" id="PTHR42711">
    <property type="entry name" value="ABC TRANSPORTER ATP-BINDING PROTEIN"/>
    <property type="match status" value="1"/>
</dbReference>
<evidence type="ECO:0000256" key="5">
    <source>
        <dbReference type="ARBA" id="ARBA00022840"/>
    </source>
</evidence>
<feature type="domain" description="ABC transporter" evidence="6">
    <location>
        <begin position="5"/>
        <end position="236"/>
    </location>
</feature>
<dbReference type="GO" id="GO:0016887">
    <property type="term" value="F:ATP hydrolysis activity"/>
    <property type="evidence" value="ECO:0007669"/>
    <property type="project" value="InterPro"/>
</dbReference>
<dbReference type="InterPro" id="IPR050763">
    <property type="entry name" value="ABC_transporter_ATP-binding"/>
</dbReference>
<dbReference type="EMBL" id="JADIMZ010000034">
    <property type="protein sequence ID" value="MBO8432198.1"/>
    <property type="molecule type" value="Genomic_DNA"/>
</dbReference>
<dbReference type="SUPFAM" id="SSF52540">
    <property type="entry name" value="P-loop containing nucleoside triphosphate hydrolases"/>
    <property type="match status" value="1"/>
</dbReference>
<dbReference type="InterPro" id="IPR017871">
    <property type="entry name" value="ABC_transporter-like_CS"/>
</dbReference>
<dbReference type="Gene3D" id="3.40.50.300">
    <property type="entry name" value="P-loop containing nucleotide triphosphate hydrolases"/>
    <property type="match status" value="1"/>
</dbReference>
<comment type="caution">
    <text evidence="7">The sequence shown here is derived from an EMBL/GenBank/DDBJ whole genome shotgun (WGS) entry which is preliminary data.</text>
</comment>
<dbReference type="PANTHER" id="PTHR42711:SF5">
    <property type="entry name" value="ABC TRANSPORTER ATP-BINDING PROTEIN NATA"/>
    <property type="match status" value="1"/>
</dbReference>
<dbReference type="PROSITE" id="PS00211">
    <property type="entry name" value="ABC_TRANSPORTER_1"/>
    <property type="match status" value="1"/>
</dbReference>
<evidence type="ECO:0000256" key="4">
    <source>
        <dbReference type="ARBA" id="ARBA00022741"/>
    </source>
</evidence>
<dbReference type="InterPro" id="IPR027417">
    <property type="entry name" value="P-loop_NTPase"/>
</dbReference>
<keyword evidence="5 7" id="KW-0067">ATP-binding</keyword>